<organism evidence="3 4">
    <name type="scientific">Candidatus Onthousia faecipullorum</name>
    <dbReference type="NCBI Taxonomy" id="2840887"/>
    <lineage>
        <taxon>Bacteria</taxon>
        <taxon>Bacillati</taxon>
        <taxon>Bacillota</taxon>
        <taxon>Bacilli</taxon>
        <taxon>Candidatus Onthousia</taxon>
    </lineage>
</organism>
<evidence type="ECO:0000313" key="4">
    <source>
        <dbReference type="Proteomes" id="UP000886833"/>
    </source>
</evidence>
<comment type="caution">
    <text evidence="3">The sequence shown here is derived from an EMBL/GenBank/DDBJ whole genome shotgun (WGS) entry which is preliminary data.</text>
</comment>
<dbReference type="InterPro" id="IPR013430">
    <property type="entry name" value="Toxin_antidote_HigA"/>
</dbReference>
<evidence type="ECO:0000256" key="1">
    <source>
        <dbReference type="ARBA" id="ARBA00023125"/>
    </source>
</evidence>
<dbReference type="SMART" id="SM00530">
    <property type="entry name" value="HTH_XRE"/>
    <property type="match status" value="1"/>
</dbReference>
<sequence length="80" mass="9251">MIERDLIIHPGETIKEIMLDRNMTTEELMVKTNLSLEYISDVIKGKKSISDIFASALENVFGISIESWINLQNIYDKNIY</sequence>
<dbReference type="PANTHER" id="PTHR36924:SF1">
    <property type="entry name" value="ANTITOXIN HIGA-1"/>
    <property type="match status" value="1"/>
</dbReference>
<dbReference type="Gene3D" id="1.10.260.40">
    <property type="entry name" value="lambda repressor-like DNA-binding domains"/>
    <property type="match status" value="1"/>
</dbReference>
<dbReference type="SUPFAM" id="SSF47413">
    <property type="entry name" value="lambda repressor-like DNA-binding domains"/>
    <property type="match status" value="1"/>
</dbReference>
<gene>
    <name evidence="3" type="ORF">IAB59_03350</name>
</gene>
<dbReference type="Pfam" id="PF01381">
    <property type="entry name" value="HTH_3"/>
    <property type="match status" value="1"/>
</dbReference>
<dbReference type="InterPro" id="IPR001387">
    <property type="entry name" value="Cro/C1-type_HTH"/>
</dbReference>
<dbReference type="CDD" id="cd00093">
    <property type="entry name" value="HTH_XRE"/>
    <property type="match status" value="1"/>
</dbReference>
<reference evidence="3" key="2">
    <citation type="journal article" date="2021" name="PeerJ">
        <title>Extensive microbial diversity within the chicken gut microbiome revealed by metagenomics and culture.</title>
        <authorList>
            <person name="Gilroy R."/>
            <person name="Ravi A."/>
            <person name="Getino M."/>
            <person name="Pursley I."/>
            <person name="Horton D.L."/>
            <person name="Alikhan N.F."/>
            <person name="Baker D."/>
            <person name="Gharbi K."/>
            <person name="Hall N."/>
            <person name="Watson M."/>
            <person name="Adriaenssens E.M."/>
            <person name="Foster-Nyarko E."/>
            <person name="Jarju S."/>
            <person name="Secka A."/>
            <person name="Antonio M."/>
            <person name="Oren A."/>
            <person name="Chaudhuri R.R."/>
            <person name="La Ragione R."/>
            <person name="Hildebrand F."/>
            <person name="Pallen M.J."/>
        </authorList>
    </citation>
    <scope>NUCLEOTIDE SEQUENCE</scope>
    <source>
        <strain evidence="3">CHK195-26880</strain>
    </source>
</reference>
<dbReference type="PROSITE" id="PS50943">
    <property type="entry name" value="HTH_CROC1"/>
    <property type="match status" value="1"/>
</dbReference>
<dbReference type="PANTHER" id="PTHR36924">
    <property type="entry name" value="ANTITOXIN HIGA-1"/>
    <property type="match status" value="1"/>
</dbReference>
<dbReference type="EMBL" id="DVKQ01000044">
    <property type="protein sequence ID" value="HIT37499.1"/>
    <property type="molecule type" value="Genomic_DNA"/>
</dbReference>
<name>A0A9D1GBZ3_9FIRM</name>
<dbReference type="Proteomes" id="UP000886833">
    <property type="component" value="Unassembled WGS sequence"/>
</dbReference>
<reference evidence="3" key="1">
    <citation type="submission" date="2020-10" db="EMBL/GenBank/DDBJ databases">
        <authorList>
            <person name="Gilroy R."/>
        </authorList>
    </citation>
    <scope>NUCLEOTIDE SEQUENCE</scope>
    <source>
        <strain evidence="3">CHK195-26880</strain>
    </source>
</reference>
<evidence type="ECO:0000259" key="2">
    <source>
        <dbReference type="PROSITE" id="PS50943"/>
    </source>
</evidence>
<dbReference type="AlphaFoldDB" id="A0A9D1GBZ3"/>
<accession>A0A9D1GBZ3</accession>
<proteinExistence type="predicted"/>
<protein>
    <submittedName>
        <fullName evidence="3">Helix-turn-helix domain-containing protein</fullName>
    </submittedName>
</protein>
<feature type="domain" description="HTH cro/C1-type" evidence="2">
    <location>
        <begin position="14"/>
        <end position="68"/>
    </location>
</feature>
<evidence type="ECO:0000313" key="3">
    <source>
        <dbReference type="EMBL" id="HIT37499.1"/>
    </source>
</evidence>
<dbReference type="GO" id="GO:0003677">
    <property type="term" value="F:DNA binding"/>
    <property type="evidence" value="ECO:0007669"/>
    <property type="project" value="UniProtKB-KW"/>
</dbReference>
<dbReference type="InterPro" id="IPR010982">
    <property type="entry name" value="Lambda_DNA-bd_dom_sf"/>
</dbReference>
<keyword evidence="1" id="KW-0238">DNA-binding</keyword>